<dbReference type="RefSeq" id="WP_122066580.1">
    <property type="nucleotide sequence ID" value="NZ_CP099967.1"/>
</dbReference>
<feature type="domain" description="Dihydroprymidine dehydrogenase" evidence="11">
    <location>
        <begin position="44"/>
        <end position="151"/>
    </location>
</feature>
<dbReference type="EMBL" id="CP099967">
    <property type="protein sequence ID" value="UWL59986.1"/>
    <property type="molecule type" value="Genomic_DNA"/>
</dbReference>
<keyword evidence="13" id="KW-1185">Reference proteome</keyword>
<dbReference type="InterPro" id="IPR028261">
    <property type="entry name" value="DPD_II"/>
</dbReference>
<dbReference type="Gene3D" id="1.10.1060.10">
    <property type="entry name" value="Alpha-helical ferredoxin"/>
    <property type="match status" value="1"/>
</dbReference>
<evidence type="ECO:0000256" key="9">
    <source>
        <dbReference type="SAM" id="MobiDB-lite"/>
    </source>
</evidence>
<dbReference type="PANTHER" id="PTHR43073">
    <property type="entry name" value="DIHYDROPYRIMIDINE DEHYDROGENASE [NADP(+)]"/>
    <property type="match status" value="1"/>
</dbReference>
<evidence type="ECO:0000256" key="5">
    <source>
        <dbReference type="ARBA" id="ARBA00048792"/>
    </source>
</evidence>
<comment type="catalytic activity">
    <reaction evidence="4">
        <text>5,6-dihydrothymine + NAD(+) = thymine + NADH + H(+)</text>
        <dbReference type="Rhea" id="RHEA:28791"/>
        <dbReference type="ChEBI" id="CHEBI:15378"/>
        <dbReference type="ChEBI" id="CHEBI:17821"/>
        <dbReference type="ChEBI" id="CHEBI:27468"/>
        <dbReference type="ChEBI" id="CHEBI:57540"/>
        <dbReference type="ChEBI" id="CHEBI:57945"/>
        <dbReference type="EC" id="1.3.1.1"/>
    </reaction>
</comment>
<dbReference type="Pfam" id="PF14691">
    <property type="entry name" value="Fer4_20"/>
    <property type="match status" value="1"/>
</dbReference>
<comment type="subunit">
    <text evidence="7">Heterotetramer of 2 PreA and 2 PreT subunits.</text>
</comment>
<dbReference type="SUPFAM" id="SSF46548">
    <property type="entry name" value="alpha-helical ferredoxin"/>
    <property type="match status" value="1"/>
</dbReference>
<reference evidence="12" key="1">
    <citation type="submission" date="2022-06" db="EMBL/GenBank/DDBJ databases">
        <title>Complete Genome Sequence of Deoxynivalenol-bioadsorption Ochrobactrum pseudintermedium ASAG-D25.</title>
        <authorList>
            <person name="Wang N."/>
        </authorList>
    </citation>
    <scope>NUCLEOTIDE SEQUENCE</scope>
    <source>
        <strain evidence="12">ASAG-D25</strain>
    </source>
</reference>
<dbReference type="InterPro" id="IPR009051">
    <property type="entry name" value="Helical_ferredxn"/>
</dbReference>
<dbReference type="PRINTS" id="PR00368">
    <property type="entry name" value="FADPNR"/>
</dbReference>
<protein>
    <recommendedName>
        <fullName evidence="8">dihydrouracil dehydrogenase (NAD(+))</fullName>
        <ecNumber evidence="8">1.3.1.1</ecNumber>
    </recommendedName>
    <alternativeName>
        <fullName evidence="3">Dihydrothymine dehydrogenase</fullName>
    </alternativeName>
    <alternativeName>
        <fullName evidence="2">Dihydrouracil dehydrogenase</fullName>
    </alternativeName>
</protein>
<dbReference type="InterPro" id="IPR023753">
    <property type="entry name" value="FAD/NAD-binding_dom"/>
</dbReference>
<dbReference type="PRINTS" id="PR00469">
    <property type="entry name" value="PNDRDTASEII"/>
</dbReference>
<dbReference type="Proteomes" id="UP001058739">
    <property type="component" value="Chromosome 01"/>
</dbReference>
<evidence type="ECO:0000256" key="8">
    <source>
        <dbReference type="ARBA" id="ARBA00049728"/>
    </source>
</evidence>
<comment type="catalytic activity">
    <reaction evidence="5">
        <text>5,6-dihydrouracil + NAD(+) = uracil + NADH + H(+)</text>
        <dbReference type="Rhea" id="RHEA:20189"/>
        <dbReference type="ChEBI" id="CHEBI:15378"/>
        <dbReference type="ChEBI" id="CHEBI:15901"/>
        <dbReference type="ChEBI" id="CHEBI:17568"/>
        <dbReference type="ChEBI" id="CHEBI:57540"/>
        <dbReference type="ChEBI" id="CHEBI:57945"/>
        <dbReference type="EC" id="1.3.1.1"/>
    </reaction>
</comment>
<dbReference type="Pfam" id="PF07992">
    <property type="entry name" value="Pyr_redox_2"/>
    <property type="match status" value="1"/>
</dbReference>
<proteinExistence type="predicted"/>
<evidence type="ECO:0000256" key="7">
    <source>
        <dbReference type="ARBA" id="ARBA00049714"/>
    </source>
</evidence>
<evidence type="ECO:0000256" key="6">
    <source>
        <dbReference type="ARBA" id="ARBA00049578"/>
    </source>
</evidence>
<dbReference type="Gene3D" id="3.50.50.60">
    <property type="entry name" value="FAD/NAD(P)-binding domain"/>
    <property type="match status" value="2"/>
</dbReference>
<dbReference type="PANTHER" id="PTHR43073:SF2">
    <property type="entry name" value="DIHYDROPYRIMIDINE DEHYDROGENASE [NADP(+)]"/>
    <property type="match status" value="1"/>
</dbReference>
<sequence length="507" mass="53925">MRSMNLLNQGAAENPPVDAVDNPGHANGPDIRGARLPKADYAHVFDDLHPPLTRHEALVESDRCYFCYDAPCMNACPTGIDIPMFIRQINAGNPVGAAKTILSENILGGMCARVCPTETLCEEVCVREISEGKPVKIGELQRYATDVLMETGNHPFKRAPETGKHIAVVGAGPAGISAAHRLAMHGHKVTVFEARPKGGGLNEYGIAAYKTVNNFAQRELEFVLKIGAINIEYNQTLGQDITIEALKAGYDAVFLGMGMPGVNGLGLAGEDAPNVIDAVDYIANLRQTKDLSSLPVGRNIVVIGGGMTAVDVAIQTKKLGAENVTIVYRRGQENMNASAYEQELAQIHGVVIRHWLQPHALERNQDGTVNAVVFEYTAVEGGKLSGTGEYLVLKSDQVFKAIGQTFEPEPLAGSGIGLSKGRISVDDERRTSVEGIWAGGDCVAGGKDLTVASVEDGKIAAESIHATLMKRPEAIEGFADAVLSGSALHAPAPALRDRGVHLGQEQG</sequence>
<feature type="region of interest" description="Disordered" evidence="9">
    <location>
        <begin position="1"/>
        <end position="30"/>
    </location>
</feature>
<organism evidence="12 13">
    <name type="scientific">Brucella pseudintermedia</name>
    <dbReference type="NCBI Taxonomy" id="370111"/>
    <lineage>
        <taxon>Bacteria</taxon>
        <taxon>Pseudomonadati</taxon>
        <taxon>Pseudomonadota</taxon>
        <taxon>Alphaproteobacteria</taxon>
        <taxon>Hyphomicrobiales</taxon>
        <taxon>Brucellaceae</taxon>
        <taxon>Brucella/Ochrobactrum group</taxon>
        <taxon>Brucella</taxon>
    </lineage>
</organism>
<evidence type="ECO:0000313" key="12">
    <source>
        <dbReference type="EMBL" id="UWL59986.1"/>
    </source>
</evidence>
<evidence type="ECO:0000256" key="3">
    <source>
        <dbReference type="ARBA" id="ARBA00032722"/>
    </source>
</evidence>
<keyword evidence="1" id="KW-0560">Oxidoreductase</keyword>
<accession>A0ABY5UAS8</accession>
<gene>
    <name evidence="12" type="ORF">NIK97_10760</name>
</gene>
<name>A0ABY5UAS8_9HYPH</name>
<evidence type="ECO:0000259" key="11">
    <source>
        <dbReference type="Pfam" id="PF14691"/>
    </source>
</evidence>
<evidence type="ECO:0000256" key="1">
    <source>
        <dbReference type="ARBA" id="ARBA00023002"/>
    </source>
</evidence>
<dbReference type="InterPro" id="IPR036188">
    <property type="entry name" value="FAD/NAD-bd_sf"/>
</dbReference>
<evidence type="ECO:0000256" key="2">
    <source>
        <dbReference type="ARBA" id="ARBA00030119"/>
    </source>
</evidence>
<evidence type="ECO:0000259" key="10">
    <source>
        <dbReference type="Pfam" id="PF07992"/>
    </source>
</evidence>
<feature type="domain" description="FAD/NAD(P)-binding" evidence="10">
    <location>
        <begin position="165"/>
        <end position="457"/>
    </location>
</feature>
<comment type="function">
    <text evidence="6">Involved in pyrimidine base degradation. Catalyzes physiologically the reduction of uracil to 5,6-dihydrouracil (DHU) by using NADH as a specific cosubstrate. It also catalyzes the reverse reaction and the reduction of thymine to 5,6-dihydrothymine (DHT).</text>
</comment>
<evidence type="ECO:0000313" key="13">
    <source>
        <dbReference type="Proteomes" id="UP001058739"/>
    </source>
</evidence>
<dbReference type="SUPFAM" id="SSF51971">
    <property type="entry name" value="Nucleotide-binding domain"/>
    <property type="match status" value="1"/>
</dbReference>
<dbReference type="EC" id="1.3.1.1" evidence="8"/>
<evidence type="ECO:0000256" key="4">
    <source>
        <dbReference type="ARBA" id="ARBA00047685"/>
    </source>
</evidence>